<feature type="region of interest" description="Disordered" evidence="2">
    <location>
        <begin position="130"/>
        <end position="164"/>
    </location>
</feature>
<feature type="compositionally biased region" description="Low complexity" evidence="2">
    <location>
        <begin position="41"/>
        <end position="50"/>
    </location>
</feature>
<sequence>MSLRTRIQAGAAFGAAAAVVASLATIAPVASAQPVVTMRDTTTSASSSTSPARVAALRPATKAGQAAGRKAGAAAGAKAGRAAGAKAGGARGAKAGEAAGRKAGALAGAKAGRKAGAKLSSSLGVKAGTKAGTKAGRKVGRKAGAKAGAAAGHRAGKAAAANTPNCGVNTYRKPDGTPWKCTFADNFSGDSLDTRLWRVMTSDEFAFGVRKDCFMNSPKNVSVSGGVLNLVARRESSPVSCARGRGTFVTPYSSGMVSTYQKWEQAFGRFEFRAKFPYTEERGVQTSLWLWPADASGAVWPITGEIDVAEWYSQWPDRVIPFLHYVGLNDSKATNKECYVDRVQDWHTYLLEWYPGTIRISYDGQTCLLNDTLSSPFDKPFFMAMFGGFGLARNAPTAATPAVNRSQFAWVRAWS</sequence>
<feature type="compositionally biased region" description="Low complexity" evidence="2">
    <location>
        <begin position="145"/>
        <end position="161"/>
    </location>
</feature>
<dbReference type="SUPFAM" id="SSF49899">
    <property type="entry name" value="Concanavalin A-like lectins/glucanases"/>
    <property type="match status" value="1"/>
</dbReference>
<dbReference type="PANTHER" id="PTHR10963">
    <property type="entry name" value="GLYCOSYL HYDROLASE-RELATED"/>
    <property type="match status" value="1"/>
</dbReference>
<evidence type="ECO:0000256" key="1">
    <source>
        <dbReference type="ARBA" id="ARBA00006865"/>
    </source>
</evidence>
<comment type="similarity">
    <text evidence="1">Belongs to the glycosyl hydrolase 16 family.</text>
</comment>
<name>A0A3N0CPD5_9ACTN</name>
<dbReference type="Gene3D" id="2.60.120.200">
    <property type="match status" value="1"/>
</dbReference>
<dbReference type="Pfam" id="PF00722">
    <property type="entry name" value="Glyco_hydro_16"/>
    <property type="match status" value="1"/>
</dbReference>
<dbReference type="GO" id="GO:0005975">
    <property type="term" value="P:carbohydrate metabolic process"/>
    <property type="evidence" value="ECO:0007669"/>
    <property type="project" value="InterPro"/>
</dbReference>
<keyword evidence="5" id="KW-0378">Hydrolase</keyword>
<dbReference type="PANTHER" id="PTHR10963:SF55">
    <property type="entry name" value="GLYCOSIDE HYDROLASE FAMILY 16 PROTEIN"/>
    <property type="match status" value="1"/>
</dbReference>
<comment type="caution">
    <text evidence="5">The sequence shown here is derived from an EMBL/GenBank/DDBJ whole genome shotgun (WGS) entry which is preliminary data.</text>
</comment>
<feature type="domain" description="GH16" evidence="4">
    <location>
        <begin position="177"/>
        <end position="415"/>
    </location>
</feature>
<dbReference type="PROSITE" id="PS51762">
    <property type="entry name" value="GH16_2"/>
    <property type="match status" value="1"/>
</dbReference>
<evidence type="ECO:0000313" key="5">
    <source>
        <dbReference type="EMBL" id="RNL65189.1"/>
    </source>
</evidence>
<proteinExistence type="inferred from homology"/>
<accession>A0A3N0CPD5</accession>
<feature type="compositionally biased region" description="Basic residues" evidence="2">
    <location>
        <begin position="135"/>
        <end position="144"/>
    </location>
</feature>
<organism evidence="5 6">
    <name type="scientific">Nocardioides marmoriginsengisoli</name>
    <dbReference type="NCBI Taxonomy" id="661483"/>
    <lineage>
        <taxon>Bacteria</taxon>
        <taxon>Bacillati</taxon>
        <taxon>Actinomycetota</taxon>
        <taxon>Actinomycetes</taxon>
        <taxon>Propionibacteriales</taxon>
        <taxon>Nocardioidaceae</taxon>
        <taxon>Nocardioides</taxon>
    </lineage>
</organism>
<feature type="signal peptide" evidence="3">
    <location>
        <begin position="1"/>
        <end position="32"/>
    </location>
</feature>
<evidence type="ECO:0000256" key="3">
    <source>
        <dbReference type="SAM" id="SignalP"/>
    </source>
</evidence>
<dbReference type="CDD" id="cd08023">
    <property type="entry name" value="GH16_laminarinase_like"/>
    <property type="match status" value="1"/>
</dbReference>
<dbReference type="EMBL" id="RJSE01000003">
    <property type="protein sequence ID" value="RNL65189.1"/>
    <property type="molecule type" value="Genomic_DNA"/>
</dbReference>
<evidence type="ECO:0000256" key="2">
    <source>
        <dbReference type="SAM" id="MobiDB-lite"/>
    </source>
</evidence>
<gene>
    <name evidence="5" type="ORF">EFK50_04280</name>
</gene>
<dbReference type="OrthoDB" id="3250776at2"/>
<dbReference type="InterPro" id="IPR013320">
    <property type="entry name" value="ConA-like_dom_sf"/>
</dbReference>
<dbReference type="InterPro" id="IPR000757">
    <property type="entry name" value="Beta-glucanase-like"/>
</dbReference>
<keyword evidence="6" id="KW-1185">Reference proteome</keyword>
<evidence type="ECO:0000313" key="6">
    <source>
        <dbReference type="Proteomes" id="UP000267128"/>
    </source>
</evidence>
<dbReference type="RefSeq" id="WP_123226292.1">
    <property type="nucleotide sequence ID" value="NZ_RJSE01000003.1"/>
</dbReference>
<dbReference type="InterPro" id="IPR050546">
    <property type="entry name" value="Glycosyl_Hydrlase_16"/>
</dbReference>
<protein>
    <submittedName>
        <fullName evidence="5">Glycoside hydrolase family 16 protein</fullName>
    </submittedName>
</protein>
<feature type="chain" id="PRO_5018146240" evidence="3">
    <location>
        <begin position="33"/>
        <end position="415"/>
    </location>
</feature>
<dbReference type="Proteomes" id="UP000267128">
    <property type="component" value="Unassembled WGS sequence"/>
</dbReference>
<dbReference type="AlphaFoldDB" id="A0A3N0CPD5"/>
<reference evidence="5 6" key="1">
    <citation type="submission" date="2018-11" db="EMBL/GenBank/DDBJ databases">
        <authorList>
            <person name="Li F."/>
        </authorList>
    </citation>
    <scope>NUCLEOTIDE SEQUENCE [LARGE SCALE GENOMIC DNA]</scope>
    <source>
        <strain evidence="5 6">Gsoil 097</strain>
    </source>
</reference>
<evidence type="ECO:0000259" key="4">
    <source>
        <dbReference type="PROSITE" id="PS51762"/>
    </source>
</evidence>
<dbReference type="GO" id="GO:0004553">
    <property type="term" value="F:hydrolase activity, hydrolyzing O-glycosyl compounds"/>
    <property type="evidence" value="ECO:0007669"/>
    <property type="project" value="InterPro"/>
</dbReference>
<keyword evidence="3" id="KW-0732">Signal</keyword>
<feature type="region of interest" description="Disordered" evidence="2">
    <location>
        <begin position="41"/>
        <end position="63"/>
    </location>
</feature>